<gene>
    <name evidence="1" type="ORF">GIB67_035058</name>
</gene>
<dbReference type="Proteomes" id="UP000541444">
    <property type="component" value="Unassembled WGS sequence"/>
</dbReference>
<proteinExistence type="predicted"/>
<dbReference type="AlphaFoldDB" id="A0A7J7L1P5"/>
<reference evidence="1 2" key="1">
    <citation type="journal article" date="2020" name="IScience">
        <title>Genome Sequencing of the Endangered Kingdonia uniflora (Circaeasteraceae, Ranunculales) Reveals Potential Mechanisms of Evolutionary Specialization.</title>
        <authorList>
            <person name="Sun Y."/>
            <person name="Deng T."/>
            <person name="Zhang A."/>
            <person name="Moore M.J."/>
            <person name="Landis J.B."/>
            <person name="Lin N."/>
            <person name="Zhang H."/>
            <person name="Zhang X."/>
            <person name="Huang J."/>
            <person name="Zhang X."/>
            <person name="Sun H."/>
            <person name="Wang H."/>
        </authorList>
    </citation>
    <scope>NUCLEOTIDE SEQUENCE [LARGE SCALE GENOMIC DNA]</scope>
    <source>
        <strain evidence="1">TB1705</strain>
        <tissue evidence="1">Leaf</tissue>
    </source>
</reference>
<evidence type="ECO:0000313" key="2">
    <source>
        <dbReference type="Proteomes" id="UP000541444"/>
    </source>
</evidence>
<name>A0A7J7L1P5_9MAGN</name>
<dbReference type="EMBL" id="JACGCM010002693">
    <property type="protein sequence ID" value="KAF6136499.1"/>
    <property type="molecule type" value="Genomic_DNA"/>
</dbReference>
<organism evidence="1 2">
    <name type="scientific">Kingdonia uniflora</name>
    <dbReference type="NCBI Taxonomy" id="39325"/>
    <lineage>
        <taxon>Eukaryota</taxon>
        <taxon>Viridiplantae</taxon>
        <taxon>Streptophyta</taxon>
        <taxon>Embryophyta</taxon>
        <taxon>Tracheophyta</taxon>
        <taxon>Spermatophyta</taxon>
        <taxon>Magnoliopsida</taxon>
        <taxon>Ranunculales</taxon>
        <taxon>Circaeasteraceae</taxon>
        <taxon>Kingdonia</taxon>
    </lineage>
</organism>
<evidence type="ECO:0008006" key="3">
    <source>
        <dbReference type="Google" id="ProtNLM"/>
    </source>
</evidence>
<comment type="caution">
    <text evidence="1">The sequence shown here is derived from an EMBL/GenBank/DDBJ whole genome shotgun (WGS) entry which is preliminary data.</text>
</comment>
<sequence length="296" mass="33570">MKQAWCILRGYSEWAKFMKAKFFTKVGDVVCYSKGSSMSGGIATALVKVTRHSGWVIGDGSSINLWRDRWGSALSIKEALPDLKDWKATSNCLSELIINGQWNFDISMAQVFTDANINVVNIPLVSNFQDKLVWKPDLRGDLLFVGGASMFGGALPILELLLLGGRVVLNFSSCFNMRNLLEMSKSFSPYVGELWIGAVWGSCQVLWLTEMLVFDETVWSESKSEEIPWLLISRWKFVKAKYASMKFSSIWREANFGVDGMSKRGCLLSEGVKETFIGRPYFLKVEDPFRKYFRFD</sequence>
<accession>A0A7J7L1P5</accession>
<keyword evidence="2" id="KW-1185">Reference proteome</keyword>
<evidence type="ECO:0000313" key="1">
    <source>
        <dbReference type="EMBL" id="KAF6136499.1"/>
    </source>
</evidence>
<protein>
    <recommendedName>
        <fullName evidence="3">RNase H type-1 domain-containing protein</fullName>
    </recommendedName>
</protein>